<keyword evidence="1" id="KW-0472">Membrane</keyword>
<dbReference type="RefSeq" id="WP_091484841.1">
    <property type="nucleotide sequence ID" value="NZ_FOTR01000010.1"/>
</dbReference>
<evidence type="ECO:0000313" key="2">
    <source>
        <dbReference type="EMBL" id="SFM22902.1"/>
    </source>
</evidence>
<evidence type="ECO:0000256" key="1">
    <source>
        <dbReference type="SAM" id="Phobius"/>
    </source>
</evidence>
<protein>
    <submittedName>
        <fullName evidence="2">TadE-like protein</fullName>
    </submittedName>
</protein>
<evidence type="ECO:0000313" key="3">
    <source>
        <dbReference type="Proteomes" id="UP000198565"/>
    </source>
</evidence>
<accession>A0A1I4P547</accession>
<name>A0A1I4P547_9BACI</name>
<proteinExistence type="predicted"/>
<keyword evidence="1" id="KW-1133">Transmembrane helix</keyword>
<keyword evidence="3" id="KW-1185">Reference proteome</keyword>
<reference evidence="3" key="1">
    <citation type="submission" date="2016-10" db="EMBL/GenBank/DDBJ databases">
        <authorList>
            <person name="Varghese N."/>
            <person name="Submissions S."/>
        </authorList>
    </citation>
    <scope>NUCLEOTIDE SEQUENCE [LARGE SCALE GENOMIC DNA]</scope>
    <source>
        <strain evidence="3">CGMCC 1.4250</strain>
    </source>
</reference>
<organism evidence="2 3">
    <name type="scientific">Gracilibacillus orientalis</name>
    <dbReference type="NCBI Taxonomy" id="334253"/>
    <lineage>
        <taxon>Bacteria</taxon>
        <taxon>Bacillati</taxon>
        <taxon>Bacillota</taxon>
        <taxon>Bacilli</taxon>
        <taxon>Bacillales</taxon>
        <taxon>Bacillaceae</taxon>
        <taxon>Gracilibacillus</taxon>
    </lineage>
</organism>
<gene>
    <name evidence="2" type="ORF">SAMN04487943_11083</name>
</gene>
<feature type="transmembrane region" description="Helical" evidence="1">
    <location>
        <begin position="12"/>
        <end position="34"/>
    </location>
</feature>
<sequence length="198" mass="22019">MKRLIRKEDGSITLEAAIVMPFFILFLVFLIYMIKFALVDIAINRATSEATKQVATQLYPAEVVVDEVHTVVEGTDIYQDLVPGIQENIGNIEETVIDTLGNETYNSIKEGAGAVLDEAGAAAFTSVVNMYLEKEEEMNIVNRDNIKVTSVVIPNILTGSGDKYVELTTEYELDLPIPFIEEAFIIEKHSKERAWVGS</sequence>
<dbReference type="STRING" id="334253.SAMN04487943_11083"/>
<dbReference type="Proteomes" id="UP000198565">
    <property type="component" value="Unassembled WGS sequence"/>
</dbReference>
<keyword evidence="1" id="KW-0812">Transmembrane</keyword>
<dbReference type="AlphaFoldDB" id="A0A1I4P547"/>
<dbReference type="OrthoDB" id="2388573at2"/>
<dbReference type="EMBL" id="FOTR01000010">
    <property type="protein sequence ID" value="SFM22902.1"/>
    <property type="molecule type" value="Genomic_DNA"/>
</dbReference>